<dbReference type="EMBL" id="LT629785">
    <property type="protein sequence ID" value="SDT93192.1"/>
    <property type="molecule type" value="Genomic_DNA"/>
</dbReference>
<sequence length="152" mass="16111">MKRLLASLLLVTSLPVLAQVYTYTDAQGNPVFTNEPPPEGVNAQTVNVPPTNGAQVPAASNYTPPPPGSSAPPAQPASQQQTSGGSYADENDNADYDDNEYYGDDYERRRAAEAAAIDPRRNPVVDPVRVDTPAVDAAVPGPGHVEERGRAR</sequence>
<feature type="region of interest" description="Disordered" evidence="1">
    <location>
        <begin position="31"/>
        <end position="152"/>
    </location>
</feature>
<feature type="chain" id="PRO_5009272981" description="DUF4124 domain-containing protein" evidence="2">
    <location>
        <begin position="19"/>
        <end position="152"/>
    </location>
</feature>
<feature type="compositionally biased region" description="Acidic residues" evidence="1">
    <location>
        <begin position="89"/>
        <end position="104"/>
    </location>
</feature>
<dbReference type="AlphaFoldDB" id="A0A1H2EDI3"/>
<feature type="compositionally biased region" description="Basic and acidic residues" evidence="1">
    <location>
        <begin position="105"/>
        <end position="123"/>
    </location>
</feature>
<feature type="compositionally biased region" description="Low complexity" evidence="1">
    <location>
        <begin position="76"/>
        <end position="88"/>
    </location>
</feature>
<dbReference type="Pfam" id="PF13511">
    <property type="entry name" value="DUF4124"/>
    <property type="match status" value="1"/>
</dbReference>
<feature type="signal peptide" evidence="2">
    <location>
        <begin position="1"/>
        <end position="18"/>
    </location>
</feature>
<organism evidence="4 5">
    <name type="scientific">Pseudomonas pohangensis</name>
    <dbReference type="NCBI Taxonomy" id="364197"/>
    <lineage>
        <taxon>Bacteria</taxon>
        <taxon>Pseudomonadati</taxon>
        <taxon>Pseudomonadota</taxon>
        <taxon>Gammaproteobacteria</taxon>
        <taxon>Pseudomonadales</taxon>
        <taxon>Pseudomonadaceae</taxon>
        <taxon>Pseudomonas</taxon>
    </lineage>
</organism>
<evidence type="ECO:0000256" key="2">
    <source>
        <dbReference type="SAM" id="SignalP"/>
    </source>
</evidence>
<name>A0A1H2EDI3_9PSED</name>
<dbReference type="RefSeq" id="WP_090193092.1">
    <property type="nucleotide sequence ID" value="NZ_LT629785.1"/>
</dbReference>
<proteinExistence type="predicted"/>
<accession>A0A1H2EDI3</accession>
<reference evidence="5" key="1">
    <citation type="submission" date="2016-10" db="EMBL/GenBank/DDBJ databases">
        <authorList>
            <person name="Varghese N."/>
            <person name="Submissions S."/>
        </authorList>
    </citation>
    <scope>NUCLEOTIDE SEQUENCE [LARGE SCALE GENOMIC DNA]</scope>
    <source>
        <strain evidence="5">DSM 17875</strain>
    </source>
</reference>
<protein>
    <recommendedName>
        <fullName evidence="3">DUF4124 domain-containing protein</fullName>
    </recommendedName>
</protein>
<gene>
    <name evidence="4" type="ORF">SAMN05216296_0674</name>
</gene>
<evidence type="ECO:0000259" key="3">
    <source>
        <dbReference type="Pfam" id="PF13511"/>
    </source>
</evidence>
<feature type="compositionally biased region" description="Low complexity" evidence="1">
    <location>
        <begin position="124"/>
        <end position="142"/>
    </location>
</feature>
<keyword evidence="2" id="KW-0732">Signal</keyword>
<dbReference type="InterPro" id="IPR025392">
    <property type="entry name" value="DUF4124"/>
</dbReference>
<feature type="compositionally biased region" description="Polar residues" evidence="1">
    <location>
        <begin position="42"/>
        <end position="62"/>
    </location>
</feature>
<evidence type="ECO:0000256" key="1">
    <source>
        <dbReference type="SAM" id="MobiDB-lite"/>
    </source>
</evidence>
<keyword evidence="5" id="KW-1185">Reference proteome</keyword>
<dbReference type="OrthoDB" id="6366673at2"/>
<dbReference type="Proteomes" id="UP000243232">
    <property type="component" value="Chromosome I"/>
</dbReference>
<evidence type="ECO:0000313" key="4">
    <source>
        <dbReference type="EMBL" id="SDT93192.1"/>
    </source>
</evidence>
<evidence type="ECO:0000313" key="5">
    <source>
        <dbReference type="Proteomes" id="UP000243232"/>
    </source>
</evidence>
<feature type="domain" description="DUF4124" evidence="3">
    <location>
        <begin position="8"/>
        <end position="60"/>
    </location>
</feature>
<feature type="compositionally biased region" description="Pro residues" evidence="1">
    <location>
        <begin position="63"/>
        <end position="75"/>
    </location>
</feature>